<protein>
    <submittedName>
        <fullName evidence="1">Uncharacterized protein</fullName>
    </submittedName>
</protein>
<gene>
    <name evidence="1" type="ORF">ACAT0790_LOCUS38951</name>
</gene>
<proteinExistence type="predicted"/>
<sequence>MLTRYRGAGGGGGGGGPAPPPICNYTFDCDLHDPVAVSLERRLASRASRDGRLVLYLVGDSLVMGQFYGLCKLATGELPDQTTPHPEYAMSCQSAELYAIFLWSPGYNASVARWLVTEHPPPDVVYFDGGVHLLHLHPGRPMQADMFERLLHFQERLQSFVLAWSAAAPGARLSVMPPNAICPEKFFGRWRKIAEDPHRSAKLCADDMLAGGAAPQEAVASICERFPFTDVGARNIQQAINQAVQGLPMPAKEKTLVVDQHALTTGHCSQTCDGRHYKPLVLRQLDLFFWTNGW</sequence>
<dbReference type="EMBL" id="HBGE01064974">
    <property type="protein sequence ID" value="CAD9162186.1"/>
    <property type="molecule type" value="Transcribed_RNA"/>
</dbReference>
<reference evidence="1" key="1">
    <citation type="submission" date="2021-01" db="EMBL/GenBank/DDBJ databases">
        <authorList>
            <person name="Corre E."/>
            <person name="Pelletier E."/>
            <person name="Niang G."/>
            <person name="Scheremetjew M."/>
            <person name="Finn R."/>
            <person name="Kale V."/>
            <person name="Holt S."/>
            <person name="Cochrane G."/>
            <person name="Meng A."/>
            <person name="Brown T."/>
            <person name="Cohen L."/>
        </authorList>
    </citation>
    <scope>NUCLEOTIDE SEQUENCE</scope>
    <source>
        <strain evidence="1">OF101</strain>
    </source>
</reference>
<accession>A0A7S1RBT6</accession>
<dbReference type="AlphaFoldDB" id="A0A7S1RBT6"/>
<name>A0A7S1RBT6_ALECA</name>
<organism evidence="1">
    <name type="scientific">Alexandrium catenella</name>
    <name type="common">Red tide dinoflagellate</name>
    <name type="synonym">Gonyaulax catenella</name>
    <dbReference type="NCBI Taxonomy" id="2925"/>
    <lineage>
        <taxon>Eukaryota</taxon>
        <taxon>Sar</taxon>
        <taxon>Alveolata</taxon>
        <taxon>Dinophyceae</taxon>
        <taxon>Gonyaulacales</taxon>
        <taxon>Pyrocystaceae</taxon>
        <taxon>Alexandrium</taxon>
    </lineage>
</organism>
<evidence type="ECO:0000313" key="1">
    <source>
        <dbReference type="EMBL" id="CAD9162186.1"/>
    </source>
</evidence>